<comment type="similarity">
    <text evidence="2">Belongs to the DoxX family.</text>
</comment>
<dbReference type="Pfam" id="PF07681">
    <property type="entry name" value="DoxX"/>
    <property type="match status" value="1"/>
</dbReference>
<organism evidence="8 9">
    <name type="scientific">Streptomyces mimosae</name>
    <dbReference type="NCBI Taxonomy" id="2586635"/>
    <lineage>
        <taxon>Bacteria</taxon>
        <taxon>Bacillati</taxon>
        <taxon>Actinomycetota</taxon>
        <taxon>Actinomycetes</taxon>
        <taxon>Kitasatosporales</taxon>
        <taxon>Streptomycetaceae</taxon>
        <taxon>Streptomyces</taxon>
    </lineage>
</organism>
<evidence type="ECO:0000256" key="5">
    <source>
        <dbReference type="ARBA" id="ARBA00022989"/>
    </source>
</evidence>
<feature type="transmembrane region" description="Helical" evidence="7">
    <location>
        <begin position="82"/>
        <end position="99"/>
    </location>
</feature>
<dbReference type="EMBL" id="VDLY02000003">
    <property type="protein sequence ID" value="KAB8168743.1"/>
    <property type="molecule type" value="Genomic_DNA"/>
</dbReference>
<dbReference type="GO" id="GO:0005886">
    <property type="term" value="C:plasma membrane"/>
    <property type="evidence" value="ECO:0007669"/>
    <property type="project" value="UniProtKB-SubCell"/>
</dbReference>
<evidence type="ECO:0000256" key="7">
    <source>
        <dbReference type="SAM" id="Phobius"/>
    </source>
</evidence>
<feature type="transmembrane region" description="Helical" evidence="7">
    <location>
        <begin position="12"/>
        <end position="33"/>
    </location>
</feature>
<keyword evidence="5 7" id="KW-1133">Transmembrane helix</keyword>
<protein>
    <submittedName>
        <fullName evidence="8">DoxX family membrane protein</fullName>
    </submittedName>
</protein>
<dbReference type="PANTHER" id="PTHR33452:SF1">
    <property type="entry name" value="INNER MEMBRANE PROTEIN YPHA-RELATED"/>
    <property type="match status" value="1"/>
</dbReference>
<evidence type="ECO:0000313" key="9">
    <source>
        <dbReference type="Proteomes" id="UP000314251"/>
    </source>
</evidence>
<proteinExistence type="inferred from homology"/>
<dbReference type="InterPro" id="IPR051907">
    <property type="entry name" value="DoxX-like_oxidoreductase"/>
</dbReference>
<dbReference type="Proteomes" id="UP000314251">
    <property type="component" value="Unassembled WGS sequence"/>
</dbReference>
<evidence type="ECO:0000256" key="6">
    <source>
        <dbReference type="ARBA" id="ARBA00023136"/>
    </source>
</evidence>
<evidence type="ECO:0000256" key="2">
    <source>
        <dbReference type="ARBA" id="ARBA00006679"/>
    </source>
</evidence>
<accession>A0A5N6AL11</accession>
<dbReference type="AlphaFoldDB" id="A0A5N6AL11"/>
<comment type="subcellular location">
    <subcellularLocation>
        <location evidence="1">Cell membrane</location>
        <topology evidence="1">Multi-pass membrane protein</topology>
    </subcellularLocation>
</comment>
<evidence type="ECO:0000313" key="8">
    <source>
        <dbReference type="EMBL" id="KAB8168743.1"/>
    </source>
</evidence>
<name>A0A5N6AL11_9ACTN</name>
<evidence type="ECO:0000256" key="4">
    <source>
        <dbReference type="ARBA" id="ARBA00022692"/>
    </source>
</evidence>
<gene>
    <name evidence="8" type="ORF">FH607_005820</name>
</gene>
<feature type="transmembrane region" description="Helical" evidence="7">
    <location>
        <begin position="111"/>
        <end position="134"/>
    </location>
</feature>
<keyword evidence="6 7" id="KW-0472">Membrane</keyword>
<comment type="caution">
    <text evidence="8">The sequence shown here is derived from an EMBL/GenBank/DDBJ whole genome shotgun (WGS) entry which is preliminary data.</text>
</comment>
<dbReference type="RefSeq" id="WP_139666520.1">
    <property type="nucleotide sequence ID" value="NZ_VDLY02000003.1"/>
</dbReference>
<dbReference type="OrthoDB" id="1122432at2"/>
<keyword evidence="4 7" id="KW-0812">Transmembrane</keyword>
<evidence type="ECO:0000256" key="3">
    <source>
        <dbReference type="ARBA" id="ARBA00022475"/>
    </source>
</evidence>
<keyword evidence="3" id="KW-1003">Cell membrane</keyword>
<keyword evidence="9" id="KW-1185">Reference proteome</keyword>
<feature type="transmembrane region" description="Helical" evidence="7">
    <location>
        <begin position="53"/>
        <end position="75"/>
    </location>
</feature>
<dbReference type="PANTHER" id="PTHR33452">
    <property type="entry name" value="OXIDOREDUCTASE CATD-RELATED"/>
    <property type="match status" value="1"/>
</dbReference>
<dbReference type="InterPro" id="IPR032808">
    <property type="entry name" value="DoxX"/>
</dbReference>
<evidence type="ECO:0000256" key="1">
    <source>
        <dbReference type="ARBA" id="ARBA00004651"/>
    </source>
</evidence>
<sequence length="164" mass="16426">MPLDRAALSALLTDLGLLVGRLGIGVILFAYGWQKLTDWTVEGTAEIMSGGGVPLPTLSAYFTTWVELLGGAALVLGAAVRLAALLGAFVMAGAFGYVHGSNGIYVDADGFGFVLAIGVTCLLLAGTGAGRLSVDHLLAGRLPSPLGRSGARARARAGSAGGAA</sequence>
<reference evidence="8" key="1">
    <citation type="submission" date="2019-10" db="EMBL/GenBank/DDBJ databases">
        <title>Nonomuraea sp. nov., isolated from Phyllanthus amarus.</title>
        <authorList>
            <person name="Klykleung N."/>
            <person name="Tanasupawat S."/>
        </authorList>
    </citation>
    <scope>NUCLEOTIDE SEQUENCE [LARGE SCALE GENOMIC DNA]</scope>
    <source>
        <strain evidence="8">3MP-10</strain>
    </source>
</reference>